<evidence type="ECO:0008006" key="2">
    <source>
        <dbReference type="Google" id="ProtNLM"/>
    </source>
</evidence>
<sequence length="210" mass="24397">MKRKFLSIFLVFIALFFVIIILKEPKNSIPDNIKDEVNIALEHFPELEGIPITFKFKKNIKKSVMQAQPTWSGLVKPRSKRSYVILISERFKISGEEYKTVDVPKDVLIGWLGHELGHVMDYQERGNLNLIGFGIRYVLLKEFVKQAERAADSFAVARGMSEYILKTKRFILNNSDIDETYKTRIKQYYLSPDEIMEMVKQQDSVDNGLL</sequence>
<accession>A0AAU7MYG1</accession>
<dbReference type="AlphaFoldDB" id="A0AAU7MYG1"/>
<dbReference type="EMBL" id="CP157804">
    <property type="protein sequence ID" value="XBQ23465.1"/>
    <property type="molecule type" value="Genomic_DNA"/>
</dbReference>
<name>A0AAU7MYG1_9FLAO</name>
<dbReference type="KEGG" id="fld:ABNE31_00800"/>
<protein>
    <recommendedName>
        <fullName evidence="2">Secreted protein</fullName>
    </recommendedName>
</protein>
<evidence type="ECO:0000313" key="1">
    <source>
        <dbReference type="EMBL" id="XBQ23465.1"/>
    </source>
</evidence>
<gene>
    <name evidence="1" type="ORF">ABNE31_00800</name>
</gene>
<organism evidence="1">
    <name type="scientific">Flagellimonas sp. MMG031</name>
    <dbReference type="NCBI Taxonomy" id="3158549"/>
    <lineage>
        <taxon>Bacteria</taxon>
        <taxon>Pseudomonadati</taxon>
        <taxon>Bacteroidota</taxon>
        <taxon>Flavobacteriia</taxon>
        <taxon>Flavobacteriales</taxon>
        <taxon>Flavobacteriaceae</taxon>
        <taxon>Flagellimonas</taxon>
    </lineage>
</organism>
<dbReference type="RefSeq" id="WP_179382883.1">
    <property type="nucleotide sequence ID" value="NZ_CP157804.1"/>
</dbReference>
<proteinExistence type="predicted"/>
<reference evidence="1" key="1">
    <citation type="submission" date="2024-05" db="EMBL/GenBank/DDBJ databases">
        <title>Draft Genome Sequences of Flagellimonas sp. MMG031 and Marinobacter sp. MMG032 Isolated from the dinoflagellate Symbiodinium pilosum.</title>
        <authorList>
            <person name="Shikuma N.J."/>
            <person name="Farrell M.V."/>
        </authorList>
    </citation>
    <scope>NUCLEOTIDE SEQUENCE</scope>
    <source>
        <strain evidence="1">MMG031</strain>
    </source>
</reference>